<organism evidence="1 2">
    <name type="scientific">Chenopodium quinoa</name>
    <name type="common">Quinoa</name>
    <dbReference type="NCBI Taxonomy" id="63459"/>
    <lineage>
        <taxon>Eukaryota</taxon>
        <taxon>Viridiplantae</taxon>
        <taxon>Streptophyta</taxon>
        <taxon>Embryophyta</taxon>
        <taxon>Tracheophyta</taxon>
        <taxon>Spermatophyta</taxon>
        <taxon>Magnoliopsida</taxon>
        <taxon>eudicotyledons</taxon>
        <taxon>Gunneridae</taxon>
        <taxon>Pentapetalae</taxon>
        <taxon>Caryophyllales</taxon>
        <taxon>Chenopodiaceae</taxon>
        <taxon>Chenopodioideae</taxon>
        <taxon>Atripliceae</taxon>
        <taxon>Chenopodium</taxon>
    </lineage>
</organism>
<protein>
    <submittedName>
        <fullName evidence="1">Uncharacterized protein</fullName>
    </submittedName>
</protein>
<reference evidence="1" key="2">
    <citation type="submission" date="2021-03" db="UniProtKB">
        <authorList>
            <consortium name="EnsemblPlants"/>
        </authorList>
    </citation>
    <scope>IDENTIFICATION</scope>
</reference>
<evidence type="ECO:0000313" key="2">
    <source>
        <dbReference type="Proteomes" id="UP000596660"/>
    </source>
</evidence>
<dbReference type="EnsemblPlants" id="AUR62001166-RA">
    <property type="protein sequence ID" value="AUR62001166-RA:cds"/>
    <property type="gene ID" value="AUR62001166"/>
</dbReference>
<keyword evidence="2" id="KW-1185">Reference proteome</keyword>
<reference evidence="1" key="1">
    <citation type="journal article" date="2017" name="Nature">
        <title>The genome of Chenopodium quinoa.</title>
        <authorList>
            <person name="Jarvis D.E."/>
            <person name="Ho Y.S."/>
            <person name="Lightfoot D.J."/>
            <person name="Schmoeckel S.M."/>
            <person name="Li B."/>
            <person name="Borm T.J.A."/>
            <person name="Ohyanagi H."/>
            <person name="Mineta K."/>
            <person name="Michell C.T."/>
            <person name="Saber N."/>
            <person name="Kharbatia N.M."/>
            <person name="Rupper R.R."/>
            <person name="Sharp A.R."/>
            <person name="Dally N."/>
            <person name="Boughton B.A."/>
            <person name="Woo Y.H."/>
            <person name="Gao G."/>
            <person name="Schijlen E.G.W.M."/>
            <person name="Guo X."/>
            <person name="Momin A.A."/>
            <person name="Negrao S."/>
            <person name="Al-Babili S."/>
            <person name="Gehring C."/>
            <person name="Roessner U."/>
            <person name="Jung C."/>
            <person name="Murphy K."/>
            <person name="Arold S.T."/>
            <person name="Gojobori T."/>
            <person name="van der Linden C.G."/>
            <person name="van Loo E.N."/>
            <person name="Jellen E.N."/>
            <person name="Maughan P.J."/>
            <person name="Tester M."/>
        </authorList>
    </citation>
    <scope>NUCLEOTIDE SEQUENCE [LARGE SCALE GENOMIC DNA]</scope>
    <source>
        <strain evidence="1">cv. PI 614886</strain>
    </source>
</reference>
<name>A0A803KQ60_CHEQI</name>
<accession>A0A803KQ60</accession>
<sequence length="118" mass="12894">MALAQEAIGMNNAEKAVVDQMVEVAKSIGSSKNDLADDDTFENDMILATMMLNMYIKTADANVTCGKAADFNNVNWSQVQTNLMHLPVLFISMTQLLTQSFVPPSIQAPTLHQLAQAF</sequence>
<dbReference type="Proteomes" id="UP000596660">
    <property type="component" value="Unplaced"/>
</dbReference>
<dbReference type="AlphaFoldDB" id="A0A803KQ60"/>
<evidence type="ECO:0000313" key="1">
    <source>
        <dbReference type="EnsemblPlants" id="AUR62001166-RA:cds"/>
    </source>
</evidence>
<dbReference type="Gramene" id="AUR62001166-RA">
    <property type="protein sequence ID" value="AUR62001166-RA:cds"/>
    <property type="gene ID" value="AUR62001166"/>
</dbReference>
<proteinExistence type="predicted"/>